<dbReference type="GO" id="GO:0000049">
    <property type="term" value="F:tRNA binding"/>
    <property type="evidence" value="ECO:0007669"/>
    <property type="project" value="UniProtKB-KW"/>
</dbReference>
<dbReference type="EC" id="6.1.1.7" evidence="2"/>
<keyword evidence="8" id="KW-0694">RNA-binding</keyword>
<accession>X1M335</accession>
<evidence type="ECO:0000259" key="11">
    <source>
        <dbReference type="Pfam" id="PF02272"/>
    </source>
</evidence>
<keyword evidence="6" id="KW-0547">Nucleotide-binding</keyword>
<evidence type="ECO:0000256" key="2">
    <source>
        <dbReference type="ARBA" id="ARBA00013168"/>
    </source>
</evidence>
<protein>
    <recommendedName>
        <fullName evidence="3">Alanine--tRNA ligase</fullName>
        <ecNumber evidence="2">6.1.1.7</ecNumber>
    </recommendedName>
</protein>
<dbReference type="InterPro" id="IPR003156">
    <property type="entry name" value="DHHA1_dom"/>
</dbReference>
<keyword evidence="4" id="KW-0820">tRNA-binding</keyword>
<comment type="similarity">
    <text evidence="1">Belongs to the class-II aminoacyl-tRNA synthetase family.</text>
</comment>
<name>X1M335_9ZZZZ</name>
<proteinExistence type="inferred from homology"/>
<organism evidence="12">
    <name type="scientific">marine sediment metagenome</name>
    <dbReference type="NCBI Taxonomy" id="412755"/>
    <lineage>
        <taxon>unclassified sequences</taxon>
        <taxon>metagenomes</taxon>
        <taxon>ecological metagenomes</taxon>
    </lineage>
</organism>
<evidence type="ECO:0000256" key="9">
    <source>
        <dbReference type="ARBA" id="ARBA00022917"/>
    </source>
</evidence>
<dbReference type="AlphaFoldDB" id="X1M335"/>
<dbReference type="FunFam" id="3.10.310.40:FF:000001">
    <property type="entry name" value="Alanine--tRNA ligase"/>
    <property type="match status" value="1"/>
</dbReference>
<evidence type="ECO:0000256" key="7">
    <source>
        <dbReference type="ARBA" id="ARBA00022840"/>
    </source>
</evidence>
<dbReference type="GO" id="GO:0005524">
    <property type="term" value="F:ATP binding"/>
    <property type="evidence" value="ECO:0007669"/>
    <property type="project" value="UniProtKB-KW"/>
</dbReference>
<dbReference type="GO" id="GO:0006412">
    <property type="term" value="P:translation"/>
    <property type="evidence" value="ECO:0007669"/>
    <property type="project" value="UniProtKB-KW"/>
</dbReference>
<evidence type="ECO:0000313" key="12">
    <source>
        <dbReference type="EMBL" id="GAI25992.1"/>
    </source>
</evidence>
<evidence type="ECO:0000256" key="8">
    <source>
        <dbReference type="ARBA" id="ARBA00022884"/>
    </source>
</evidence>
<dbReference type="GO" id="GO:0004813">
    <property type="term" value="F:alanine-tRNA ligase activity"/>
    <property type="evidence" value="ECO:0007669"/>
    <property type="project" value="UniProtKB-EC"/>
</dbReference>
<dbReference type="Pfam" id="PF02272">
    <property type="entry name" value="DHHA1"/>
    <property type="match status" value="1"/>
</dbReference>
<dbReference type="Gene3D" id="3.10.310.40">
    <property type="match status" value="1"/>
</dbReference>
<reference evidence="12" key="1">
    <citation type="journal article" date="2014" name="Front. Microbiol.">
        <title>High frequency of phylogenetically diverse reductive dehalogenase-homologous genes in deep subseafloor sedimentary metagenomes.</title>
        <authorList>
            <person name="Kawai M."/>
            <person name="Futagami T."/>
            <person name="Toyoda A."/>
            <person name="Takaki Y."/>
            <person name="Nishi S."/>
            <person name="Hori S."/>
            <person name="Arai W."/>
            <person name="Tsubouchi T."/>
            <person name="Morono Y."/>
            <person name="Uchiyama I."/>
            <person name="Ito T."/>
            <person name="Fujiyama A."/>
            <person name="Inagaki F."/>
            <person name="Takami H."/>
        </authorList>
    </citation>
    <scope>NUCLEOTIDE SEQUENCE</scope>
    <source>
        <strain evidence="12">Expedition CK06-06</strain>
    </source>
</reference>
<evidence type="ECO:0000256" key="10">
    <source>
        <dbReference type="ARBA" id="ARBA00023146"/>
    </source>
</evidence>
<keyword evidence="10" id="KW-0030">Aminoacyl-tRNA synthetase</keyword>
<evidence type="ECO:0000256" key="4">
    <source>
        <dbReference type="ARBA" id="ARBA00022555"/>
    </source>
</evidence>
<feature type="domain" description="DHHA1" evidence="11">
    <location>
        <begin position="1"/>
        <end position="87"/>
    </location>
</feature>
<evidence type="ECO:0000256" key="6">
    <source>
        <dbReference type="ARBA" id="ARBA00022741"/>
    </source>
</evidence>
<evidence type="ECO:0000256" key="1">
    <source>
        <dbReference type="ARBA" id="ARBA00008226"/>
    </source>
</evidence>
<evidence type="ECO:0000256" key="5">
    <source>
        <dbReference type="ARBA" id="ARBA00022598"/>
    </source>
</evidence>
<keyword evidence="9" id="KW-0648">Protein biosynthesis</keyword>
<comment type="caution">
    <text evidence="12">The sequence shown here is derived from an EMBL/GenBank/DDBJ whole genome shotgun (WGS) entry which is preliminary data.</text>
</comment>
<gene>
    <name evidence="12" type="ORF">S06H3_26038</name>
</gene>
<keyword evidence="5" id="KW-0436">Ligase</keyword>
<dbReference type="EMBL" id="BARV01015026">
    <property type="protein sequence ID" value="GAI25992.1"/>
    <property type="molecule type" value="Genomic_DNA"/>
</dbReference>
<keyword evidence="7" id="KW-0067">ATP-binding</keyword>
<feature type="non-terminal residue" evidence="12">
    <location>
        <position position="1"/>
    </location>
</feature>
<sequence length="92" mass="9522">QAVDMLKKKAKSAAVVLGFIEDGNVTLLAGVTDDLIKKGLKAGDIVKQIAPLIDGGGGGRPQMARAGGKNPEKIDDALTKAAEIIKEKLTNL</sequence>
<evidence type="ECO:0000256" key="3">
    <source>
        <dbReference type="ARBA" id="ARBA00017959"/>
    </source>
</evidence>